<evidence type="ECO:0000256" key="3">
    <source>
        <dbReference type="ARBA" id="ARBA00022679"/>
    </source>
</evidence>
<dbReference type="GO" id="GO:0071555">
    <property type="term" value="P:cell wall organization"/>
    <property type="evidence" value="ECO:0007669"/>
    <property type="project" value="UniProtKB-UniRule"/>
</dbReference>
<proteinExistence type="inferred from homology"/>
<feature type="active site" description="Nucleophile" evidence="7">
    <location>
        <position position="179"/>
    </location>
</feature>
<evidence type="ECO:0000256" key="2">
    <source>
        <dbReference type="ARBA" id="ARBA00005992"/>
    </source>
</evidence>
<comment type="caution">
    <text evidence="10">The sequence shown here is derived from an EMBL/GenBank/DDBJ whole genome shotgun (WGS) entry which is preliminary data.</text>
</comment>
<dbReference type="GO" id="GO:0009252">
    <property type="term" value="P:peptidoglycan biosynthetic process"/>
    <property type="evidence" value="ECO:0007669"/>
    <property type="project" value="UniProtKB-UniPathway"/>
</dbReference>
<evidence type="ECO:0000256" key="1">
    <source>
        <dbReference type="ARBA" id="ARBA00004752"/>
    </source>
</evidence>
<dbReference type="GO" id="GO:0008360">
    <property type="term" value="P:regulation of cell shape"/>
    <property type="evidence" value="ECO:0007669"/>
    <property type="project" value="UniProtKB-UniRule"/>
</dbReference>
<reference evidence="10 11" key="1">
    <citation type="submission" date="2019-06" db="EMBL/GenBank/DDBJ databases">
        <title>New taxonomy in bacterial strain CC-CFT640, isolated from vineyard.</title>
        <authorList>
            <person name="Lin S.-Y."/>
            <person name="Tsai C.-F."/>
            <person name="Young C.-C."/>
        </authorList>
    </citation>
    <scope>NUCLEOTIDE SEQUENCE [LARGE SCALE GENOMIC DNA]</scope>
    <source>
        <strain evidence="10 11">CC-CFT640</strain>
    </source>
</reference>
<dbReference type="InterPro" id="IPR038063">
    <property type="entry name" value="Transpep_catalytic_dom"/>
</dbReference>
<comment type="pathway">
    <text evidence="1 7">Cell wall biogenesis; peptidoglycan biosynthesis.</text>
</comment>
<accession>A0A5C8PF92</accession>
<organism evidence="10 11">
    <name type="scientific">Vineibacter terrae</name>
    <dbReference type="NCBI Taxonomy" id="2586908"/>
    <lineage>
        <taxon>Bacteria</taxon>
        <taxon>Pseudomonadati</taxon>
        <taxon>Pseudomonadota</taxon>
        <taxon>Alphaproteobacteria</taxon>
        <taxon>Hyphomicrobiales</taxon>
        <taxon>Vineibacter</taxon>
    </lineage>
</organism>
<dbReference type="Gene3D" id="2.40.440.10">
    <property type="entry name" value="L,D-transpeptidase catalytic domain-like"/>
    <property type="match status" value="1"/>
</dbReference>
<evidence type="ECO:0000313" key="11">
    <source>
        <dbReference type="Proteomes" id="UP000321638"/>
    </source>
</evidence>
<dbReference type="SUPFAM" id="SSF141523">
    <property type="entry name" value="L,D-transpeptidase catalytic domain-like"/>
    <property type="match status" value="1"/>
</dbReference>
<feature type="domain" description="L,D-TPase catalytic" evidence="9">
    <location>
        <begin position="71"/>
        <end position="213"/>
    </location>
</feature>
<protein>
    <recommendedName>
        <fullName evidence="9">L,D-TPase catalytic domain-containing protein</fullName>
    </recommendedName>
</protein>
<comment type="similarity">
    <text evidence="2">Belongs to the YkuD family.</text>
</comment>
<dbReference type="PROSITE" id="PS51257">
    <property type="entry name" value="PROKAR_LIPOPROTEIN"/>
    <property type="match status" value="1"/>
</dbReference>
<dbReference type="Proteomes" id="UP000321638">
    <property type="component" value="Unassembled WGS sequence"/>
</dbReference>
<dbReference type="GO" id="GO:0016740">
    <property type="term" value="F:transferase activity"/>
    <property type="evidence" value="ECO:0007669"/>
    <property type="project" value="UniProtKB-KW"/>
</dbReference>
<dbReference type="InterPro" id="IPR005490">
    <property type="entry name" value="LD_TPept_cat_dom"/>
</dbReference>
<dbReference type="PANTHER" id="PTHR41533:SF2">
    <property type="entry name" value="BLR7131 PROTEIN"/>
    <property type="match status" value="1"/>
</dbReference>
<feature type="compositionally biased region" description="Pro residues" evidence="8">
    <location>
        <begin position="272"/>
        <end position="303"/>
    </location>
</feature>
<dbReference type="RefSeq" id="WP_147850004.1">
    <property type="nucleotide sequence ID" value="NZ_VDUZ01000035.1"/>
</dbReference>
<keyword evidence="3" id="KW-0808">Transferase</keyword>
<evidence type="ECO:0000256" key="7">
    <source>
        <dbReference type="PROSITE-ProRule" id="PRU01373"/>
    </source>
</evidence>
<dbReference type="GO" id="GO:0004180">
    <property type="term" value="F:carboxypeptidase activity"/>
    <property type="evidence" value="ECO:0007669"/>
    <property type="project" value="UniProtKB-ARBA"/>
</dbReference>
<dbReference type="CDD" id="cd16913">
    <property type="entry name" value="YkuD_like"/>
    <property type="match status" value="1"/>
</dbReference>
<dbReference type="UniPathway" id="UPA00219"/>
<feature type="region of interest" description="Disordered" evidence="8">
    <location>
        <begin position="267"/>
        <end position="329"/>
    </location>
</feature>
<feature type="active site" description="Proton donor/acceptor" evidence="7">
    <location>
        <position position="160"/>
    </location>
</feature>
<dbReference type="PANTHER" id="PTHR41533">
    <property type="entry name" value="L,D-TRANSPEPTIDASE HI_1667-RELATED"/>
    <property type="match status" value="1"/>
</dbReference>
<gene>
    <name evidence="10" type="ORF">FHP25_26495</name>
</gene>
<evidence type="ECO:0000256" key="8">
    <source>
        <dbReference type="SAM" id="MobiDB-lite"/>
    </source>
</evidence>
<dbReference type="Pfam" id="PF03734">
    <property type="entry name" value="YkuD"/>
    <property type="match status" value="1"/>
</dbReference>
<feature type="compositionally biased region" description="Low complexity" evidence="8">
    <location>
        <begin position="304"/>
        <end position="329"/>
    </location>
</feature>
<sequence length="329" mass="35149">MAEQDRVIGGSRALCFALAGALLLVLAGCATTTPSTPGPTGGQQVAEAPPSAYIKMMREHGINVAVPTRGKFIIVNIPSYELVAFKDGEPVLRSRVVVGQPATRTPELNSSMFAVRFNPSWTPTPSMIRNEAAVYIPPGPNNPLGRMMLELDNDQFIYLHDTNQKGLFKRERRAFSHGCIRVEQVRALAAWALGVTEDEIGKMIARGSTYSVPLPEEIPVFLVYYTRFPDERGQIASYPDVYVNWQAEERAYLARAAARRMAVPTPVKPAAAPAPPPAAGESPAPPGEQPPAAPTAPSEPPQPTAEAPPATAPTAAPAPAAETPKPTSD</sequence>
<dbReference type="InterPro" id="IPR052905">
    <property type="entry name" value="LD-transpeptidase_YkuD-like"/>
</dbReference>
<keyword evidence="6 7" id="KW-0961">Cell wall biogenesis/degradation</keyword>
<evidence type="ECO:0000259" key="9">
    <source>
        <dbReference type="PROSITE" id="PS52029"/>
    </source>
</evidence>
<keyword evidence="5 7" id="KW-0573">Peptidoglycan synthesis</keyword>
<evidence type="ECO:0000256" key="5">
    <source>
        <dbReference type="ARBA" id="ARBA00022984"/>
    </source>
</evidence>
<keyword evidence="4 7" id="KW-0133">Cell shape</keyword>
<dbReference type="OrthoDB" id="9778545at2"/>
<keyword evidence="11" id="KW-1185">Reference proteome</keyword>
<dbReference type="EMBL" id="VDUZ01000035">
    <property type="protein sequence ID" value="TXL72182.1"/>
    <property type="molecule type" value="Genomic_DNA"/>
</dbReference>
<dbReference type="PROSITE" id="PS52029">
    <property type="entry name" value="LD_TPASE"/>
    <property type="match status" value="1"/>
</dbReference>
<dbReference type="AlphaFoldDB" id="A0A5C8PF92"/>
<evidence type="ECO:0000313" key="10">
    <source>
        <dbReference type="EMBL" id="TXL72182.1"/>
    </source>
</evidence>
<evidence type="ECO:0000256" key="6">
    <source>
        <dbReference type="ARBA" id="ARBA00023316"/>
    </source>
</evidence>
<evidence type="ECO:0000256" key="4">
    <source>
        <dbReference type="ARBA" id="ARBA00022960"/>
    </source>
</evidence>
<name>A0A5C8PF92_9HYPH</name>